<dbReference type="EMBL" id="JAXUIC010000004">
    <property type="protein sequence ID" value="KAK4594705.1"/>
    <property type="molecule type" value="Genomic_DNA"/>
</dbReference>
<keyword evidence="2" id="KW-1185">Reference proteome</keyword>
<evidence type="ECO:0000313" key="1">
    <source>
        <dbReference type="EMBL" id="KAK4594704.1"/>
    </source>
</evidence>
<proteinExistence type="predicted"/>
<dbReference type="Proteomes" id="UP001324115">
    <property type="component" value="Unassembled WGS sequence"/>
</dbReference>
<name>A0AAN7FSF4_QUERU</name>
<sequence>MNVPGTTSKDFMDMVLVTQYFVTMKEIGALSEFNSVFITHGPDMDTNTLDSQGRSKRKWTRIEDLKLVEALVEYHHEREGNLKNKFKPGYLKVLEERISTKLPNARLRAKPNIELEDFEKI</sequence>
<reference evidence="1 2" key="1">
    <citation type="journal article" date="2023" name="G3 (Bethesda)">
        <title>A haplotype-resolved chromosome-scale genome for Quercus rubra L. provides insights into the genetics of adaptive traits for red oak species.</title>
        <authorList>
            <person name="Kapoor B."/>
            <person name="Jenkins J."/>
            <person name="Schmutz J."/>
            <person name="Zhebentyayeva T."/>
            <person name="Kuelheim C."/>
            <person name="Coggeshall M."/>
            <person name="Heim C."/>
            <person name="Lasky J.R."/>
            <person name="Leites L."/>
            <person name="Islam-Faridi N."/>
            <person name="Romero-Severson J."/>
            <person name="DeLeo V.L."/>
            <person name="Lucas S.M."/>
            <person name="Lazic D."/>
            <person name="Gailing O."/>
            <person name="Carlson J."/>
            <person name="Staton M."/>
        </authorList>
    </citation>
    <scope>NUCLEOTIDE SEQUENCE [LARGE SCALE GENOMIC DNA]</scope>
    <source>
        <strain evidence="1">Pseudo-F2</strain>
    </source>
</reference>
<dbReference type="PANTHER" id="PTHR46250:SF15">
    <property type="entry name" value="OS01G0523800 PROTEIN"/>
    <property type="match status" value="1"/>
</dbReference>
<evidence type="ECO:0000313" key="2">
    <source>
        <dbReference type="Proteomes" id="UP001324115"/>
    </source>
</evidence>
<accession>A0AAN7FSF4</accession>
<comment type="caution">
    <text evidence="1">The sequence shown here is derived from an EMBL/GenBank/DDBJ whole genome shotgun (WGS) entry which is preliminary data.</text>
</comment>
<organism evidence="1 2">
    <name type="scientific">Quercus rubra</name>
    <name type="common">Northern red oak</name>
    <name type="synonym">Quercus borealis</name>
    <dbReference type="NCBI Taxonomy" id="3512"/>
    <lineage>
        <taxon>Eukaryota</taxon>
        <taxon>Viridiplantae</taxon>
        <taxon>Streptophyta</taxon>
        <taxon>Embryophyta</taxon>
        <taxon>Tracheophyta</taxon>
        <taxon>Spermatophyta</taxon>
        <taxon>Magnoliopsida</taxon>
        <taxon>eudicotyledons</taxon>
        <taxon>Gunneridae</taxon>
        <taxon>Pentapetalae</taxon>
        <taxon>rosids</taxon>
        <taxon>fabids</taxon>
        <taxon>Fagales</taxon>
        <taxon>Fagaceae</taxon>
        <taxon>Quercus</taxon>
    </lineage>
</organism>
<gene>
    <name evidence="1" type="ORF">RGQ29_018415</name>
</gene>
<dbReference type="PANTHER" id="PTHR46250">
    <property type="entry name" value="MYB/SANT-LIKE DNA-BINDING DOMAIN PROTEIN-RELATED"/>
    <property type="match status" value="1"/>
</dbReference>
<dbReference type="AlphaFoldDB" id="A0AAN7FSF4"/>
<protein>
    <submittedName>
        <fullName evidence="1">Uncharacterized protein</fullName>
    </submittedName>
</protein>
<dbReference type="EMBL" id="JAXUIC010000004">
    <property type="protein sequence ID" value="KAK4594704.1"/>
    <property type="molecule type" value="Genomic_DNA"/>
</dbReference>